<reference evidence="2" key="1">
    <citation type="submission" date="2018-02" db="EMBL/GenBank/DDBJ databases">
        <title>Genome sequence of Desulfocucumis palustris strain NAW-5.</title>
        <authorList>
            <person name="Watanabe M."/>
            <person name="Kojima H."/>
            <person name="Fukui M."/>
        </authorList>
    </citation>
    <scope>NUCLEOTIDE SEQUENCE [LARGE SCALE GENOMIC DNA]</scope>
    <source>
        <strain evidence="2">NAW-5</strain>
    </source>
</reference>
<dbReference type="SUPFAM" id="SSF116726">
    <property type="entry name" value="TrkA C-terminal domain-like"/>
    <property type="match status" value="1"/>
</dbReference>
<dbReference type="Proteomes" id="UP000239549">
    <property type="component" value="Unassembled WGS sequence"/>
</dbReference>
<evidence type="ECO:0008006" key="3">
    <source>
        <dbReference type="Google" id="ProtNLM"/>
    </source>
</evidence>
<dbReference type="Gene3D" id="3.30.70.1450">
    <property type="entry name" value="Regulator of K+ conductance, C-terminal domain"/>
    <property type="match status" value="1"/>
</dbReference>
<dbReference type="GO" id="GO:0006813">
    <property type="term" value="P:potassium ion transport"/>
    <property type="evidence" value="ECO:0007669"/>
    <property type="project" value="InterPro"/>
</dbReference>
<organism evidence="1 2">
    <name type="scientific">Desulfocucumis palustris</name>
    <dbReference type="NCBI Taxonomy" id="1898651"/>
    <lineage>
        <taxon>Bacteria</taxon>
        <taxon>Bacillati</taxon>
        <taxon>Bacillota</taxon>
        <taxon>Clostridia</taxon>
        <taxon>Eubacteriales</taxon>
        <taxon>Desulfocucumaceae</taxon>
        <taxon>Desulfocucumis</taxon>
    </lineage>
</organism>
<dbReference type="AlphaFoldDB" id="A0A2L2X9Q4"/>
<dbReference type="EMBL" id="BFAV01000045">
    <property type="protein sequence ID" value="GBF32772.1"/>
    <property type="molecule type" value="Genomic_DNA"/>
</dbReference>
<proteinExistence type="predicted"/>
<dbReference type="InterPro" id="IPR036721">
    <property type="entry name" value="RCK_C_sf"/>
</dbReference>
<comment type="caution">
    <text evidence="1">The sequence shown here is derived from an EMBL/GenBank/DDBJ whole genome shotgun (WGS) entry which is preliminary data.</text>
</comment>
<gene>
    <name evidence="1" type="ORF">DCCM_0968</name>
</gene>
<evidence type="ECO:0000313" key="2">
    <source>
        <dbReference type="Proteomes" id="UP000239549"/>
    </source>
</evidence>
<accession>A0A2L2X9Q4</accession>
<keyword evidence="2" id="KW-1185">Reference proteome</keyword>
<evidence type="ECO:0000313" key="1">
    <source>
        <dbReference type="EMBL" id="GBF32772.1"/>
    </source>
</evidence>
<protein>
    <recommendedName>
        <fullName evidence="3">RCK C-terminal domain-containing protein</fullName>
    </recommendedName>
</protein>
<name>A0A2L2X9Q4_9FIRM</name>
<sequence>MIIANPEPGEIIQPEDILIVFGREDKLRELEKEAAGMVKL</sequence>